<reference evidence="5" key="1">
    <citation type="submission" date="2015-07" db="EMBL/GenBank/DDBJ databases">
        <title>Transcriptome Assembly of Anthurium amnicola.</title>
        <authorList>
            <person name="Suzuki J."/>
        </authorList>
    </citation>
    <scope>NUCLEOTIDE SEQUENCE</scope>
</reference>
<evidence type="ECO:0000259" key="4">
    <source>
        <dbReference type="Pfam" id="PF00534"/>
    </source>
</evidence>
<sequence>MGSLEHGVPLKRAPLLRSSSSTDGRPFFHRPRSRLARFLLFEKVDYLQWLCTVATFFFVVILFQAFLPASVVEKSGNVGGARRAPVVRRELGVLRGIGELDFGEGIRFVPSKLLKRFEKESGEANSSSVGRPRRRAGLLKPLLALVLPDMSVDSTQLHMVSIVVALKEIGYDIHVYALEDGPIGPIWSTIGLSISILSMKNKLETSIDWLSYNGILVAAFEAKIILSSLLQEPFKSVPVIWTLHEGSLALRLNKYIVNNQTQLINDWKQVFSRATVVVFPNYAMPIMYSLFDAGNFFVIPGSPTEAWRAENYLSLHNWHDPRIEMGYGSEDFLIAIVGSQFSYSGLWLEHALILQAIAPLRHGFSSASHLKVAVLSGNSTDSYKAALEALSLNFGYSSGSVAHIGTDGDVNSFLGIADIVIYGSFLEEQSFPAVLIQAMCLRKLIIAPDLAMIKKHIDDRVNGYLFSKKDIGMMTQILSHVISNGKLSPLAQNVGSLAGVHAKNFMVSETVEGYASLLEHVVNLPSEFASPKTVADIPMKLKEEWQWNLFENLTYTNDLNKDRRIYAILDKLEGQWNVTRIESSANTTRMIDEAFAPIDWGEEKLIEMVNARKRLEEEELKGRMDQPHGTWEDVYRNAKRADRARNELHERDDRELERTGQPLCIYEPYFGEGTWPFLHHKSLYRGIGLSSKGRRPGADDIDASSRLPILNNPYYRDVLGEYGAFFALANRIDRIHKNAWIGFQSWRAAARKASLSKRAESVLLESVQSRKLGDTLYFWVRMDKDPRNTPQQEFWSFCDAINAGNCRYAVSAAFRRMYGIVNDLDSLPPMPADGDTWSVMHCWALPTRSFLEFVMFARMFVDALDVQIYEEHHQTGLCYLSLSKDRHCYSRVLELLVNVWAYHSARRMIYINPETGAMQELHKLKSRRGHMWIRWFSYTTLKSMDEDLAEESDSDHPDRRWLWPSTGEVFWQGVYERERSMRHQQKERRKQQSKDKIRRIKKRARQKTLGKFVKPPPEEMGDSNSTSV</sequence>
<dbReference type="Pfam" id="PF00534">
    <property type="entry name" value="Glycos_transf_1"/>
    <property type="match status" value="1"/>
</dbReference>
<proteinExistence type="predicted"/>
<dbReference type="AlphaFoldDB" id="A0A1D1XZT4"/>
<name>A0A1D1XZT4_9ARAE</name>
<feature type="compositionally biased region" description="Basic residues" evidence="2">
    <location>
        <begin position="996"/>
        <end position="1008"/>
    </location>
</feature>
<dbReference type="Gene3D" id="3.40.50.2000">
    <property type="entry name" value="Glycogen Phosphorylase B"/>
    <property type="match status" value="1"/>
</dbReference>
<keyword evidence="5" id="KW-0808">Transferase</keyword>
<dbReference type="PANTHER" id="PTHR46635">
    <property type="entry name" value="GLYCOSYL TRANSFERASE FAMILY 1 PROTEIN"/>
    <property type="match status" value="1"/>
</dbReference>
<feature type="domain" description="Glycosyl transferase family 1" evidence="4">
    <location>
        <begin position="374"/>
        <end position="487"/>
    </location>
</feature>
<feature type="transmembrane region" description="Helical" evidence="3">
    <location>
        <begin position="46"/>
        <end position="67"/>
    </location>
</feature>
<keyword evidence="3" id="KW-0472">Membrane</keyword>
<evidence type="ECO:0000256" key="1">
    <source>
        <dbReference type="ARBA" id="ARBA00022676"/>
    </source>
</evidence>
<dbReference type="PANTHER" id="PTHR46635:SF1">
    <property type="entry name" value="GLYCOSYL TRANSFERASE FAMILY 1 PROTEIN"/>
    <property type="match status" value="1"/>
</dbReference>
<dbReference type="EMBL" id="GDJX01020051">
    <property type="protein sequence ID" value="JAT47885.1"/>
    <property type="molecule type" value="Transcribed_RNA"/>
</dbReference>
<dbReference type="SUPFAM" id="SSF53756">
    <property type="entry name" value="UDP-Glycosyltransferase/glycogen phosphorylase"/>
    <property type="match status" value="1"/>
</dbReference>
<protein>
    <submittedName>
        <fullName evidence="5">D-inositol 3-phosphate glycosyltransferase</fullName>
    </submittedName>
</protein>
<keyword evidence="3" id="KW-0812">Transmembrane</keyword>
<dbReference type="InterPro" id="IPR001296">
    <property type="entry name" value="Glyco_trans_1"/>
</dbReference>
<feature type="region of interest" description="Disordered" evidence="2">
    <location>
        <begin position="980"/>
        <end position="1028"/>
    </location>
</feature>
<keyword evidence="1" id="KW-0328">Glycosyltransferase</keyword>
<evidence type="ECO:0000256" key="2">
    <source>
        <dbReference type="SAM" id="MobiDB-lite"/>
    </source>
</evidence>
<accession>A0A1D1XZT4</accession>
<evidence type="ECO:0000256" key="3">
    <source>
        <dbReference type="SAM" id="Phobius"/>
    </source>
</evidence>
<gene>
    <name evidence="5" type="primary">mshA_3</name>
    <name evidence="5" type="ORF">g.114722</name>
</gene>
<evidence type="ECO:0000313" key="5">
    <source>
        <dbReference type="EMBL" id="JAT47885.1"/>
    </source>
</evidence>
<dbReference type="GO" id="GO:0016757">
    <property type="term" value="F:glycosyltransferase activity"/>
    <property type="evidence" value="ECO:0007669"/>
    <property type="project" value="UniProtKB-KW"/>
</dbReference>
<organism evidence="5">
    <name type="scientific">Anthurium amnicola</name>
    <dbReference type="NCBI Taxonomy" id="1678845"/>
    <lineage>
        <taxon>Eukaryota</taxon>
        <taxon>Viridiplantae</taxon>
        <taxon>Streptophyta</taxon>
        <taxon>Embryophyta</taxon>
        <taxon>Tracheophyta</taxon>
        <taxon>Spermatophyta</taxon>
        <taxon>Magnoliopsida</taxon>
        <taxon>Liliopsida</taxon>
        <taxon>Araceae</taxon>
        <taxon>Pothoideae</taxon>
        <taxon>Potheae</taxon>
        <taxon>Anthurium</taxon>
    </lineage>
</organism>
<keyword evidence="3" id="KW-1133">Transmembrane helix</keyword>